<comment type="caution">
    <text evidence="4">The sequence shown here is derived from an EMBL/GenBank/DDBJ whole genome shotgun (WGS) entry which is preliminary data.</text>
</comment>
<feature type="region of interest" description="Disordered" evidence="2">
    <location>
        <begin position="1652"/>
        <end position="1671"/>
    </location>
</feature>
<feature type="compositionally biased region" description="Basic and acidic residues" evidence="2">
    <location>
        <begin position="206"/>
        <end position="265"/>
    </location>
</feature>
<organism evidence="4 5">
    <name type="scientific">Ladona fulva</name>
    <name type="common">Scarce chaser dragonfly</name>
    <name type="synonym">Libellula fulva</name>
    <dbReference type="NCBI Taxonomy" id="123851"/>
    <lineage>
        <taxon>Eukaryota</taxon>
        <taxon>Metazoa</taxon>
        <taxon>Ecdysozoa</taxon>
        <taxon>Arthropoda</taxon>
        <taxon>Hexapoda</taxon>
        <taxon>Insecta</taxon>
        <taxon>Pterygota</taxon>
        <taxon>Palaeoptera</taxon>
        <taxon>Odonata</taxon>
        <taxon>Epiprocta</taxon>
        <taxon>Anisoptera</taxon>
        <taxon>Libelluloidea</taxon>
        <taxon>Libellulidae</taxon>
        <taxon>Ladona</taxon>
    </lineage>
</organism>
<feature type="region of interest" description="Disordered" evidence="2">
    <location>
        <begin position="1"/>
        <end position="100"/>
    </location>
</feature>
<feature type="compositionally biased region" description="Polar residues" evidence="2">
    <location>
        <begin position="81"/>
        <end position="91"/>
    </location>
</feature>
<dbReference type="GO" id="GO:0003676">
    <property type="term" value="F:nucleic acid binding"/>
    <property type="evidence" value="ECO:0007669"/>
    <property type="project" value="InterPro"/>
</dbReference>
<feature type="coiled-coil region" evidence="1">
    <location>
        <begin position="681"/>
        <end position="708"/>
    </location>
</feature>
<feature type="region of interest" description="Disordered" evidence="2">
    <location>
        <begin position="1612"/>
        <end position="1639"/>
    </location>
</feature>
<gene>
    <name evidence="4" type="ORF">J437_LFUL001637</name>
</gene>
<feature type="compositionally biased region" description="Basic and acidic residues" evidence="2">
    <location>
        <begin position="374"/>
        <end position="390"/>
    </location>
</feature>
<protein>
    <recommendedName>
        <fullName evidence="3">U1-type domain-containing protein</fullName>
    </recommendedName>
</protein>
<evidence type="ECO:0000313" key="4">
    <source>
        <dbReference type="EMBL" id="KAG8224257.1"/>
    </source>
</evidence>
<feature type="compositionally biased region" description="Basic and acidic residues" evidence="2">
    <location>
        <begin position="742"/>
        <end position="758"/>
    </location>
</feature>
<dbReference type="PANTHER" id="PTHR15577">
    <property type="entry name" value="ZINC FINGER CONTAINING PROTEIN"/>
    <property type="match status" value="1"/>
</dbReference>
<feature type="compositionally biased region" description="Acidic residues" evidence="2">
    <location>
        <begin position="1338"/>
        <end position="1353"/>
    </location>
</feature>
<dbReference type="GO" id="GO:0005654">
    <property type="term" value="C:nucleoplasm"/>
    <property type="evidence" value="ECO:0007669"/>
    <property type="project" value="TreeGrafter"/>
</dbReference>
<accession>A0A8K0NWH7</accession>
<feature type="compositionally biased region" description="Basic and acidic residues" evidence="2">
    <location>
        <begin position="1106"/>
        <end position="1176"/>
    </location>
</feature>
<feature type="region of interest" description="Disordered" evidence="2">
    <location>
        <begin position="1106"/>
        <end position="1402"/>
    </location>
</feature>
<feature type="compositionally biased region" description="Basic and acidic residues" evidence="2">
    <location>
        <begin position="174"/>
        <end position="192"/>
    </location>
</feature>
<feature type="compositionally biased region" description="Basic residues" evidence="2">
    <location>
        <begin position="1177"/>
        <end position="1196"/>
    </location>
</feature>
<feature type="compositionally biased region" description="Polar residues" evidence="2">
    <location>
        <begin position="1036"/>
        <end position="1047"/>
    </location>
</feature>
<feature type="compositionally biased region" description="Basic and acidic residues" evidence="2">
    <location>
        <begin position="925"/>
        <end position="968"/>
    </location>
</feature>
<reference evidence="4" key="1">
    <citation type="submission" date="2013-04" db="EMBL/GenBank/DDBJ databases">
        <authorList>
            <person name="Qu J."/>
            <person name="Murali S.C."/>
            <person name="Bandaranaike D."/>
            <person name="Bellair M."/>
            <person name="Blankenburg K."/>
            <person name="Chao H."/>
            <person name="Dinh H."/>
            <person name="Doddapaneni H."/>
            <person name="Downs B."/>
            <person name="Dugan-Rocha S."/>
            <person name="Elkadiri S."/>
            <person name="Gnanaolivu R.D."/>
            <person name="Hernandez B."/>
            <person name="Javaid M."/>
            <person name="Jayaseelan J.C."/>
            <person name="Lee S."/>
            <person name="Li M."/>
            <person name="Ming W."/>
            <person name="Munidasa M."/>
            <person name="Muniz J."/>
            <person name="Nguyen L."/>
            <person name="Ongeri F."/>
            <person name="Osuji N."/>
            <person name="Pu L.-L."/>
            <person name="Puazo M."/>
            <person name="Qu C."/>
            <person name="Quiroz J."/>
            <person name="Raj R."/>
            <person name="Weissenberger G."/>
            <person name="Xin Y."/>
            <person name="Zou X."/>
            <person name="Han Y."/>
            <person name="Richards S."/>
            <person name="Worley K."/>
            <person name="Muzny D."/>
            <person name="Gibbs R."/>
        </authorList>
    </citation>
    <scope>NUCLEOTIDE SEQUENCE</scope>
    <source>
        <strain evidence="4">Sampled in the wild</strain>
    </source>
</reference>
<reference evidence="4" key="2">
    <citation type="submission" date="2017-10" db="EMBL/GenBank/DDBJ databases">
        <title>Ladona fulva Genome sequencing and assembly.</title>
        <authorList>
            <person name="Murali S."/>
            <person name="Richards S."/>
            <person name="Bandaranaike D."/>
            <person name="Bellair M."/>
            <person name="Blankenburg K."/>
            <person name="Chao H."/>
            <person name="Dinh H."/>
            <person name="Doddapaneni H."/>
            <person name="Dugan-Rocha S."/>
            <person name="Elkadiri S."/>
            <person name="Gnanaolivu R."/>
            <person name="Hernandez B."/>
            <person name="Skinner E."/>
            <person name="Javaid M."/>
            <person name="Lee S."/>
            <person name="Li M."/>
            <person name="Ming W."/>
            <person name="Munidasa M."/>
            <person name="Muniz J."/>
            <person name="Nguyen L."/>
            <person name="Hughes D."/>
            <person name="Osuji N."/>
            <person name="Pu L.-L."/>
            <person name="Puazo M."/>
            <person name="Qu C."/>
            <person name="Quiroz J."/>
            <person name="Raj R."/>
            <person name="Weissenberger G."/>
            <person name="Xin Y."/>
            <person name="Zou X."/>
            <person name="Han Y."/>
            <person name="Worley K."/>
            <person name="Muzny D."/>
            <person name="Gibbs R."/>
        </authorList>
    </citation>
    <scope>NUCLEOTIDE SEQUENCE</scope>
    <source>
        <strain evidence="4">Sampled in the wild</strain>
    </source>
</reference>
<feature type="compositionally biased region" description="Basic residues" evidence="2">
    <location>
        <begin position="425"/>
        <end position="434"/>
    </location>
</feature>
<feature type="compositionally biased region" description="Basic and acidic residues" evidence="2">
    <location>
        <begin position="293"/>
        <end position="327"/>
    </location>
</feature>
<name>A0A8K0NWH7_LADFU</name>
<feature type="domain" description="U1-type" evidence="3">
    <location>
        <begin position="864"/>
        <end position="898"/>
    </location>
</feature>
<feature type="region of interest" description="Disordered" evidence="2">
    <location>
        <begin position="925"/>
        <end position="1091"/>
    </location>
</feature>
<feature type="compositionally biased region" description="Acidic residues" evidence="2">
    <location>
        <begin position="1613"/>
        <end position="1631"/>
    </location>
</feature>
<feature type="region of interest" description="Disordered" evidence="2">
    <location>
        <begin position="152"/>
        <end position="520"/>
    </location>
</feature>
<feature type="compositionally biased region" description="Basic and acidic residues" evidence="2">
    <location>
        <begin position="1322"/>
        <end position="1336"/>
    </location>
</feature>
<dbReference type="GO" id="GO:0008270">
    <property type="term" value="F:zinc ion binding"/>
    <property type="evidence" value="ECO:0007669"/>
    <property type="project" value="InterPro"/>
</dbReference>
<dbReference type="OrthoDB" id="10072641at2759"/>
<feature type="compositionally biased region" description="Basic and acidic residues" evidence="2">
    <location>
        <begin position="405"/>
        <end position="418"/>
    </location>
</feature>
<evidence type="ECO:0000256" key="2">
    <source>
        <dbReference type="SAM" id="MobiDB-lite"/>
    </source>
</evidence>
<feature type="compositionally biased region" description="Basic and acidic residues" evidence="2">
    <location>
        <begin position="1"/>
        <end position="40"/>
    </location>
</feature>
<feature type="compositionally biased region" description="Basic and acidic residues" evidence="2">
    <location>
        <begin position="1049"/>
        <end position="1081"/>
    </location>
</feature>
<dbReference type="PANTHER" id="PTHR15577:SF2">
    <property type="entry name" value="ZINC FINGER PROTEIN 318"/>
    <property type="match status" value="1"/>
</dbReference>
<evidence type="ECO:0000259" key="3">
    <source>
        <dbReference type="SMART" id="SM00451"/>
    </source>
</evidence>
<feature type="compositionally biased region" description="Polar residues" evidence="2">
    <location>
        <begin position="1374"/>
        <end position="1402"/>
    </location>
</feature>
<dbReference type="GO" id="GO:0045893">
    <property type="term" value="P:positive regulation of DNA-templated transcription"/>
    <property type="evidence" value="ECO:0007669"/>
    <property type="project" value="TreeGrafter"/>
</dbReference>
<dbReference type="InterPro" id="IPR055309">
    <property type="entry name" value="Znf318-like"/>
</dbReference>
<evidence type="ECO:0000256" key="1">
    <source>
        <dbReference type="SAM" id="Coils"/>
    </source>
</evidence>
<evidence type="ECO:0000313" key="5">
    <source>
        <dbReference type="Proteomes" id="UP000792457"/>
    </source>
</evidence>
<feature type="domain" description="U1-type" evidence="3">
    <location>
        <begin position="792"/>
        <end position="826"/>
    </location>
</feature>
<proteinExistence type="predicted"/>
<dbReference type="InterPro" id="IPR003604">
    <property type="entry name" value="Matrin/U1-like-C_Znf_C2H2"/>
</dbReference>
<keyword evidence="1" id="KW-0175">Coiled coil</keyword>
<dbReference type="EMBL" id="KZ308189">
    <property type="protein sequence ID" value="KAG8224257.1"/>
    <property type="molecule type" value="Genomic_DNA"/>
</dbReference>
<sequence>MDDREGRIVQRTGAKEKRIVAEASSHDSDKGNNSGLHDELYFEEGDEFSPKGGEKFMTWKGQRRGSAAHTYRSRWPGGQRMSRSFGRSRQQGVREEDLDEGEIFELDSENLEGNDATYDWGGGKRREFASDGSLFVEEYVLDDESLQANLQRYNTKYQRGRGGYSRPSSSRSRKSYERQRQYEKYEIIDEKTFGNYASHSRTRSPHYRDNENYRESFETEGNHGSREWSKRSWTRDDNSSYHKKSRSPDESRPSEDKRYERDESGKQSYESRYQGVEEEGSPAVRRKTSSTRVEGESAVESRRRSPSDEKHDYSPRDQGHGWRREPSSRSPVVAHNQERSWSRNRSKLSPPAAYKRRSPSPEDNRRAYSPNHSNKRESSPARARVKEMSSPKKRGRSTSPHSRGRRDSSISSGKRDHSGSPVGRKQGKSSRKRERSLSPVPRKRGRSSSSSSSQGDRSRSRSDSSRRESPGRGSEREEPGSTYSGRGSGRSRDPRRSATANAGHAAQHPQDASWKQHTETSAQDYAAMHSQQQFGMDSSGMAPSSSALYSGAYSTYGAQPDMSSSGYHQAGHGGYDMYNYQAYYQQGAMQPAYGGEFASHQMQPEWNEAMMLPDMTHPPPHQLHVQGSIETESETKADLKKSEEARKEGGAIFFLSCSIKKEQKEQKLTLIKQREEYYKKSSVFTRELELLREQKQELMEEKSCDNDRILKENGKLQLEIQNKLKAINNVIDMLTGIIGDKKDRKEERRKSSRDEGKEKHRSPSRSIKKDSDDEGEEEDGDSHVYNYVYYDPEVHWCRVCEVFPRTAKEYLHHLHSAEHKDLIAKKKLVDMPWHKNKQEQEVPFHKGAPTKRTSIKGLQFLISVSAWYCKLCDSWIGDLHCVSLHLKSKIHLDNYKEFVDKNPKWELEWLEERDEAFKRINEDKSFSRGSRKDDSPVDYEVKGKEEADSDDGREGKISSKVAAKEKNKSTSGTWAEVVAAPPRTNRIPMTSALGGVAHRTKPKTVLGGDDSSESEEGEVKAGRSIRVSMRNKPKITVQSESTKSSWVSIEKEGKGSMKIKAENSEEEGEVQKASRREEKSFQDWLPKTPAAISEYDRQLLSNIKDRLKQKQEAEKEKEEEKEKPEEKERPTEREKYESKEKYKGDHERYERERSYDRDRSYERDWFRERDRRDRSRERKRNRSKRYGSISPRRRSTERRGRYDKKFDSFKERRRERDFRGDSRGDRVVREEKMYSSKIVEEEKKFDPFSKKEKKVEPKAPKPPKKPAEPTCPKTKLPFIGRMPLLKHIAKKKGPGSGSKGDGDGKGDLDQDGEGGVLSPSHDAGKESGMEEGKIEGVQDMDIDDDNSEGELQESQEKDGTFMEEEDVHEDSSKQEGISTSPSSAYNTSAAAQPVSSASITSAPTKVSRFGPLMEMSSGPKLLTTFNQPTGVQAQLCAPPRLSTPQVSNLLLPPGTTAESLSTVEGDAKPKAKVVDEIPLPKDFQDALNILFPEKSAMGSDGQPLGPPGVSMTPPDGSEVSHDMNSSGMVHHMGMMAHGIPGMHPMDPSAHHMYGAPPPMHMAPMGPMQMAMAPPGGVLMANPMMSMEQQMQPMVQEGDESMALAMQEQVCMSEEVEPEPEAEPELEPEPEASPEKVVRRKYVEMGEDELAMLGIDPEDMAAQTFAPKRPYP</sequence>
<feature type="compositionally biased region" description="Basic and acidic residues" evidence="2">
    <location>
        <begin position="1197"/>
        <end position="1259"/>
    </location>
</feature>
<dbReference type="Proteomes" id="UP000792457">
    <property type="component" value="Unassembled WGS sequence"/>
</dbReference>
<dbReference type="GO" id="GO:0045892">
    <property type="term" value="P:negative regulation of DNA-templated transcription"/>
    <property type="evidence" value="ECO:0007669"/>
    <property type="project" value="TreeGrafter"/>
</dbReference>
<feature type="compositionally biased region" description="Basic and acidic residues" evidence="2">
    <location>
        <begin position="456"/>
        <end position="479"/>
    </location>
</feature>
<keyword evidence="5" id="KW-1185">Reference proteome</keyword>
<feature type="region of interest" description="Disordered" evidence="2">
    <location>
        <begin position="742"/>
        <end position="780"/>
    </location>
</feature>
<dbReference type="SMART" id="SM00451">
    <property type="entry name" value="ZnF_U1"/>
    <property type="match status" value="2"/>
</dbReference>